<protein>
    <submittedName>
        <fullName evidence="1">Uncharacterized protein</fullName>
    </submittedName>
</protein>
<evidence type="ECO:0000313" key="1">
    <source>
        <dbReference type="EMBL" id="VEF42614.1"/>
    </source>
</evidence>
<sequence length="149" mass="17309">MTNDLDELKKENERLITELSENKKIVANANNTNYVEELLKKGVLLPRQQDFAIELLDIASNYDNGEFVAFSEGECLTDKIKDFLAKQQPVNLAMQTESIDLNLYKKPTVWRQEGEPFTPHQLDERIKNYMRTYNVNYRTAFNEIISSGE</sequence>
<dbReference type="GeneID" id="49635465"/>
<dbReference type="AlphaFoldDB" id="A0A448F8N6"/>
<dbReference type="RefSeq" id="WP_005704991.1">
    <property type="nucleotide sequence ID" value="NZ_AEWB02000039.1"/>
</dbReference>
<proteinExistence type="predicted"/>
<gene>
    <name evidence="1" type="ORF">NCTC5906_01051</name>
</gene>
<dbReference type="Proteomes" id="UP000272690">
    <property type="component" value="Chromosome"/>
</dbReference>
<organism evidence="1 2">
    <name type="scientific">Aggregatibacter aphrophilus ATCC 33389</name>
    <dbReference type="NCBI Taxonomy" id="985008"/>
    <lineage>
        <taxon>Bacteria</taxon>
        <taxon>Pseudomonadati</taxon>
        <taxon>Pseudomonadota</taxon>
        <taxon>Gammaproteobacteria</taxon>
        <taxon>Pasteurellales</taxon>
        <taxon>Pasteurellaceae</taxon>
        <taxon>Aggregatibacter</taxon>
    </lineage>
</organism>
<name>A0A448F8N6_AGGAP</name>
<dbReference type="EMBL" id="LR134327">
    <property type="protein sequence ID" value="VEF42614.1"/>
    <property type="molecule type" value="Genomic_DNA"/>
</dbReference>
<evidence type="ECO:0000313" key="2">
    <source>
        <dbReference type="Proteomes" id="UP000272690"/>
    </source>
</evidence>
<dbReference type="OrthoDB" id="9966401at2"/>
<accession>A0A448F8N6</accession>
<reference evidence="1 2" key="1">
    <citation type="submission" date="2018-12" db="EMBL/GenBank/DDBJ databases">
        <authorList>
            <consortium name="Pathogen Informatics"/>
        </authorList>
    </citation>
    <scope>NUCLEOTIDE SEQUENCE [LARGE SCALE GENOMIC DNA]</scope>
    <source>
        <strain evidence="1 2">NCTC5906</strain>
    </source>
</reference>